<protein>
    <recommendedName>
        <fullName evidence="5">Formimidoylglutamate deiminase</fullName>
        <ecNumber evidence="5">3.5.3.13</ecNumber>
    </recommendedName>
</protein>
<feature type="domain" description="Amidohydrolase-related" evidence="6">
    <location>
        <begin position="51"/>
        <end position="432"/>
    </location>
</feature>
<dbReference type="NCBIfam" id="NF006684">
    <property type="entry name" value="PRK09229.1-5"/>
    <property type="match status" value="1"/>
</dbReference>
<evidence type="ECO:0000256" key="4">
    <source>
        <dbReference type="ARBA" id="ARBA00022833"/>
    </source>
</evidence>
<dbReference type="InterPro" id="IPR010252">
    <property type="entry name" value="HutF"/>
</dbReference>
<evidence type="ECO:0000256" key="5">
    <source>
        <dbReference type="NCBIfam" id="TIGR02022"/>
    </source>
</evidence>
<evidence type="ECO:0000256" key="2">
    <source>
        <dbReference type="ARBA" id="ARBA00022723"/>
    </source>
</evidence>
<dbReference type="Pfam" id="PF22429">
    <property type="entry name" value="HutF_N"/>
    <property type="match status" value="1"/>
</dbReference>
<dbReference type="GO" id="GO:0046872">
    <property type="term" value="F:metal ion binding"/>
    <property type="evidence" value="ECO:0007669"/>
    <property type="project" value="UniProtKB-KW"/>
</dbReference>
<name>A0A3M4VJK9_PSECI</name>
<dbReference type="InterPro" id="IPR051607">
    <property type="entry name" value="Metallo-dep_hydrolases"/>
</dbReference>
<proteinExistence type="predicted"/>
<evidence type="ECO:0000259" key="7">
    <source>
        <dbReference type="Pfam" id="PF22429"/>
    </source>
</evidence>
<dbReference type="PANTHER" id="PTHR11271:SF48">
    <property type="entry name" value="AMIDOHYDROLASE-RELATED DOMAIN-CONTAINING PROTEIN"/>
    <property type="match status" value="1"/>
</dbReference>
<dbReference type="InterPro" id="IPR055156">
    <property type="entry name" value="HutF-like_N"/>
</dbReference>
<dbReference type="GO" id="GO:0005829">
    <property type="term" value="C:cytosol"/>
    <property type="evidence" value="ECO:0007669"/>
    <property type="project" value="TreeGrafter"/>
</dbReference>
<dbReference type="Gene3D" id="3.20.20.140">
    <property type="entry name" value="Metal-dependent hydrolases"/>
    <property type="match status" value="1"/>
</dbReference>
<dbReference type="PANTHER" id="PTHR11271">
    <property type="entry name" value="GUANINE DEAMINASE"/>
    <property type="match status" value="1"/>
</dbReference>
<dbReference type="AlphaFoldDB" id="A0A3M4VJK9"/>
<dbReference type="NCBIfam" id="NF006682">
    <property type="entry name" value="PRK09229.1-3"/>
    <property type="match status" value="1"/>
</dbReference>
<comment type="cofactor">
    <cofactor evidence="1">
        <name>Zn(2+)</name>
        <dbReference type="ChEBI" id="CHEBI:29105"/>
    </cofactor>
</comment>
<dbReference type="SUPFAM" id="SSF51338">
    <property type="entry name" value="Composite domain of metallo-dependent hydrolases"/>
    <property type="match status" value="1"/>
</dbReference>
<dbReference type="GO" id="GO:0050416">
    <property type="term" value="F:formimidoylglutamate deiminase activity"/>
    <property type="evidence" value="ECO:0007669"/>
    <property type="project" value="UniProtKB-UniRule"/>
</dbReference>
<evidence type="ECO:0000256" key="1">
    <source>
        <dbReference type="ARBA" id="ARBA00001947"/>
    </source>
</evidence>
<dbReference type="EC" id="3.5.3.13" evidence="5"/>
<dbReference type="Proteomes" id="UP000278332">
    <property type="component" value="Unassembled WGS sequence"/>
</dbReference>
<dbReference type="Gene3D" id="2.30.40.10">
    <property type="entry name" value="Urease, subunit C, domain 1"/>
    <property type="match status" value="1"/>
</dbReference>
<dbReference type="NCBIfam" id="TIGR02022">
    <property type="entry name" value="hutF"/>
    <property type="match status" value="1"/>
</dbReference>
<dbReference type="Pfam" id="PF01979">
    <property type="entry name" value="Amidohydro_1"/>
    <property type="match status" value="1"/>
</dbReference>
<organism evidence="8 9">
    <name type="scientific">Pseudomonas cichorii</name>
    <dbReference type="NCBI Taxonomy" id="36746"/>
    <lineage>
        <taxon>Bacteria</taxon>
        <taxon>Pseudomonadati</taxon>
        <taxon>Pseudomonadota</taxon>
        <taxon>Gammaproteobacteria</taxon>
        <taxon>Pseudomonadales</taxon>
        <taxon>Pseudomonadaceae</taxon>
        <taxon>Pseudomonas</taxon>
    </lineage>
</organism>
<accession>A0A3M4VJK9</accession>
<dbReference type="GO" id="GO:0019239">
    <property type="term" value="F:deaminase activity"/>
    <property type="evidence" value="ECO:0007669"/>
    <property type="project" value="TreeGrafter"/>
</dbReference>
<evidence type="ECO:0000259" key="6">
    <source>
        <dbReference type="Pfam" id="PF01979"/>
    </source>
</evidence>
<sequence>MKSMPAFFAERALLPGGWADNVRLEVSAEGLLSSVQANADRQGAESVCGPLLPGMPNLHSHAFQRAMAGLAEVAGNPSDSFWTWRDLMYRLVGKISAPQVGVIARQLYIEMLKGGFTSVAEFHYVHQDTNGKPYADPAELALQISQAAISAGIGLTLLPVLYSHSGFGGQAPNEGQRRFIHSTDSYLDLQARLKPVIASQAAQNLGLCFHSLRAVTPQQISEVLAASDRQCPIHIHIAEQQKEVDDCLSWSGRRPLQWLYENVAVDQRWCLVHATHAEPDEVALMAQSGSVAGLCLTTEANLGDGIFPAVDYIAQGGRWGIGSDSHVSVSVVEELRWLEYGQRLRDQRRNRLYRSDQPMVGRTLFDAALSGGAQALGQGIGKLEVGQRADWIVLDGSDPYLETASGDAILNRWLFAGGDRQVRDVLVKGRWVVREGHHAAEEESSRAFAQVLRELLG</sequence>
<evidence type="ECO:0000313" key="8">
    <source>
        <dbReference type="EMBL" id="RMR52024.1"/>
    </source>
</evidence>
<dbReference type="InterPro" id="IPR006680">
    <property type="entry name" value="Amidohydro-rel"/>
</dbReference>
<comment type="caution">
    <text evidence="8">The sequence shown here is derived from an EMBL/GenBank/DDBJ whole genome shotgun (WGS) entry which is preliminary data.</text>
</comment>
<feature type="domain" description="Formimidoylglutamate deiminase N-terminal" evidence="7">
    <location>
        <begin position="5"/>
        <end position="45"/>
    </location>
</feature>
<dbReference type="InterPro" id="IPR011059">
    <property type="entry name" value="Metal-dep_hydrolase_composite"/>
</dbReference>
<dbReference type="CDD" id="cd01313">
    <property type="entry name" value="Met_dep_hydrolase_E"/>
    <property type="match status" value="1"/>
</dbReference>
<gene>
    <name evidence="8" type="ORF">ALP84_03001</name>
</gene>
<dbReference type="GO" id="GO:0019557">
    <property type="term" value="P:L-histidine catabolic process to glutamate and formate"/>
    <property type="evidence" value="ECO:0007669"/>
    <property type="project" value="UniProtKB-UniRule"/>
</dbReference>
<evidence type="ECO:0000313" key="9">
    <source>
        <dbReference type="Proteomes" id="UP000278332"/>
    </source>
</evidence>
<keyword evidence="2" id="KW-0479">Metal-binding</keyword>
<dbReference type="SUPFAM" id="SSF51556">
    <property type="entry name" value="Metallo-dependent hydrolases"/>
    <property type="match status" value="1"/>
</dbReference>
<reference evidence="8 9" key="1">
    <citation type="submission" date="2018-08" db="EMBL/GenBank/DDBJ databases">
        <title>Recombination of ecologically and evolutionarily significant loci maintains genetic cohesion in the Pseudomonas syringae species complex.</title>
        <authorList>
            <person name="Dillon M."/>
            <person name="Thakur S."/>
            <person name="Almeida R.N.D."/>
            <person name="Weir B.S."/>
            <person name="Guttman D.S."/>
        </authorList>
    </citation>
    <scope>NUCLEOTIDE SEQUENCE [LARGE SCALE GENOMIC DNA]</scope>
    <source>
        <strain evidence="8 9">ICMP 6917</strain>
    </source>
</reference>
<dbReference type="InterPro" id="IPR032466">
    <property type="entry name" value="Metal_Hydrolase"/>
</dbReference>
<evidence type="ECO:0000256" key="3">
    <source>
        <dbReference type="ARBA" id="ARBA00022801"/>
    </source>
</evidence>
<keyword evidence="4" id="KW-0862">Zinc</keyword>
<keyword evidence="3" id="KW-0378">Hydrolase</keyword>
<dbReference type="EMBL" id="RBRY01000150">
    <property type="protein sequence ID" value="RMR52024.1"/>
    <property type="molecule type" value="Genomic_DNA"/>
</dbReference>
<dbReference type="NCBIfam" id="NF006681">
    <property type="entry name" value="PRK09229.1-2"/>
    <property type="match status" value="1"/>
</dbReference>